<keyword evidence="1" id="KW-1133">Transmembrane helix</keyword>
<keyword evidence="4" id="KW-1185">Reference proteome</keyword>
<protein>
    <submittedName>
        <fullName evidence="3">VanZ family protein</fullName>
    </submittedName>
</protein>
<dbReference type="AlphaFoldDB" id="A0A516PYD4"/>
<evidence type="ECO:0000313" key="4">
    <source>
        <dbReference type="Proteomes" id="UP000319263"/>
    </source>
</evidence>
<dbReference type="Proteomes" id="UP000319263">
    <property type="component" value="Chromosome"/>
</dbReference>
<name>A0A516PYD4_9ACTN</name>
<dbReference type="OrthoDB" id="3787741at2"/>
<gene>
    <name evidence="3" type="ORF">FOE78_09960</name>
</gene>
<dbReference type="KEGG" id="mik:FOE78_09960"/>
<accession>A0A516PYD4</accession>
<dbReference type="Pfam" id="PF04892">
    <property type="entry name" value="VanZ"/>
    <property type="match status" value="1"/>
</dbReference>
<feature type="transmembrane region" description="Helical" evidence="1">
    <location>
        <begin position="12"/>
        <end position="29"/>
    </location>
</feature>
<sequence>MIRAMLWRRIVILLMVGYVAFVCLVTMSVRTVDDRVPGLIAAILALGSHYRSASWFSYTTLEKAANVGMFVPIGFLVALQFGRWWAGLLFGLLFSLLIEGIQATLLAATRTASISDVVTNTIGAAIGALLAGLLLWRAAVTSEVPSSSDVPVE</sequence>
<reference evidence="3 4" key="1">
    <citation type="submission" date="2019-07" db="EMBL/GenBank/DDBJ databases">
        <title>Microlunatus dokdonensis sp. nov. isolated from the rhizospheric soil of the wild plant Elymus tsukushiensis.</title>
        <authorList>
            <person name="Ghim S.-Y."/>
            <person name="Hwang Y.-J."/>
            <person name="Son J.-S."/>
            <person name="Shin J.-H."/>
        </authorList>
    </citation>
    <scope>NUCLEOTIDE SEQUENCE [LARGE SCALE GENOMIC DNA]</scope>
    <source>
        <strain evidence="3 4">KUDC0627</strain>
    </source>
</reference>
<keyword evidence="1" id="KW-0812">Transmembrane</keyword>
<proteinExistence type="predicted"/>
<feature type="transmembrane region" description="Helical" evidence="1">
    <location>
        <begin position="117"/>
        <end position="139"/>
    </location>
</feature>
<keyword evidence="1" id="KW-0472">Membrane</keyword>
<evidence type="ECO:0000313" key="3">
    <source>
        <dbReference type="EMBL" id="QDP96186.1"/>
    </source>
</evidence>
<dbReference type="InterPro" id="IPR006976">
    <property type="entry name" value="VanZ-like"/>
</dbReference>
<feature type="domain" description="VanZ-like" evidence="2">
    <location>
        <begin position="54"/>
        <end position="133"/>
    </location>
</feature>
<evidence type="ECO:0000256" key="1">
    <source>
        <dbReference type="SAM" id="Phobius"/>
    </source>
</evidence>
<dbReference type="EMBL" id="CP041692">
    <property type="protein sequence ID" value="QDP96186.1"/>
    <property type="molecule type" value="Genomic_DNA"/>
</dbReference>
<feature type="transmembrane region" description="Helical" evidence="1">
    <location>
        <begin position="88"/>
        <end position="108"/>
    </location>
</feature>
<organism evidence="3 4">
    <name type="scientific">Microlunatus elymi</name>
    <dbReference type="NCBI Taxonomy" id="2596828"/>
    <lineage>
        <taxon>Bacteria</taxon>
        <taxon>Bacillati</taxon>
        <taxon>Actinomycetota</taxon>
        <taxon>Actinomycetes</taxon>
        <taxon>Propionibacteriales</taxon>
        <taxon>Propionibacteriaceae</taxon>
        <taxon>Microlunatus</taxon>
    </lineage>
</organism>
<evidence type="ECO:0000259" key="2">
    <source>
        <dbReference type="Pfam" id="PF04892"/>
    </source>
</evidence>